<evidence type="ECO:0000256" key="5">
    <source>
        <dbReference type="ARBA" id="ARBA00023004"/>
    </source>
</evidence>
<dbReference type="InterPro" id="IPR042098">
    <property type="entry name" value="TauD-like_sf"/>
</dbReference>
<gene>
    <name evidence="7" type="ORF">JM946_14570</name>
</gene>
<protein>
    <submittedName>
        <fullName evidence="7">TauD/TfdA family dioxygenase</fullName>
    </submittedName>
</protein>
<organism evidence="7 8">
    <name type="scientific">Steroidobacter gossypii</name>
    <dbReference type="NCBI Taxonomy" id="2805490"/>
    <lineage>
        <taxon>Bacteria</taxon>
        <taxon>Pseudomonadati</taxon>
        <taxon>Pseudomonadota</taxon>
        <taxon>Gammaproteobacteria</taxon>
        <taxon>Steroidobacterales</taxon>
        <taxon>Steroidobacteraceae</taxon>
        <taxon>Steroidobacter</taxon>
    </lineage>
</organism>
<sequence length="304" mass="34563">MNTDNGIHVIPATPYIGADVHNVDLARVVDVTDVATIEALRLALDEHLVLRLRGQHLSASQMERFGAYFGGFVSLKRPEQRDALHIPGLQFVKCISNGVTADGRPVGDGSAKPQDWHTDGAMKPRPATYSHFYARVVPADPPRTYWMNMYRVYDSLPAQWREEIQDLWVIHHQYSAGNEFPLPPSLPLAKRMEGPRHPLVRRHPTSGRPLLYLPHRDDAIVVGRDEAASRQLLARLRDFAARSPYWWSAAMELDDFVIWDNRACLHRRDGWDPARERTLWHLANEGEVPVPYYAASELDVKQAS</sequence>
<keyword evidence="4" id="KW-0560">Oxidoreductase</keyword>
<accession>A0ABS1WYA6</accession>
<keyword evidence="8" id="KW-1185">Reference proteome</keyword>
<keyword evidence="3 7" id="KW-0223">Dioxygenase</keyword>
<evidence type="ECO:0000256" key="2">
    <source>
        <dbReference type="ARBA" id="ARBA00022723"/>
    </source>
</evidence>
<proteinExistence type="inferred from homology"/>
<comment type="caution">
    <text evidence="7">The sequence shown here is derived from an EMBL/GenBank/DDBJ whole genome shotgun (WGS) entry which is preliminary data.</text>
</comment>
<evidence type="ECO:0000256" key="3">
    <source>
        <dbReference type="ARBA" id="ARBA00022964"/>
    </source>
</evidence>
<evidence type="ECO:0000256" key="4">
    <source>
        <dbReference type="ARBA" id="ARBA00023002"/>
    </source>
</evidence>
<feature type="domain" description="TauD/TfdA-like" evidence="6">
    <location>
        <begin position="10"/>
        <end position="281"/>
    </location>
</feature>
<evidence type="ECO:0000259" key="6">
    <source>
        <dbReference type="Pfam" id="PF02668"/>
    </source>
</evidence>
<dbReference type="InterPro" id="IPR003819">
    <property type="entry name" value="TauD/TfdA-like"/>
</dbReference>
<evidence type="ECO:0000256" key="1">
    <source>
        <dbReference type="ARBA" id="ARBA00005896"/>
    </source>
</evidence>
<dbReference type="SUPFAM" id="SSF51197">
    <property type="entry name" value="Clavaminate synthase-like"/>
    <property type="match status" value="1"/>
</dbReference>
<dbReference type="RefSeq" id="WP_203168026.1">
    <property type="nucleotide sequence ID" value="NZ_JAEVLS010000003.1"/>
</dbReference>
<dbReference type="PANTHER" id="PTHR30468:SF1">
    <property type="entry name" value="ALPHA-KETOGLUTARATE-DEPENDENT SULFONATE DIOXYGENASE"/>
    <property type="match status" value="1"/>
</dbReference>
<name>A0ABS1WYA6_9GAMM</name>
<dbReference type="Pfam" id="PF02668">
    <property type="entry name" value="TauD"/>
    <property type="match status" value="1"/>
</dbReference>
<dbReference type="Gene3D" id="3.60.130.10">
    <property type="entry name" value="Clavaminate synthase-like"/>
    <property type="match status" value="1"/>
</dbReference>
<keyword evidence="5" id="KW-0408">Iron</keyword>
<dbReference type="EMBL" id="JAEVLS010000003">
    <property type="protein sequence ID" value="MBM0105953.1"/>
    <property type="molecule type" value="Genomic_DNA"/>
</dbReference>
<dbReference type="PANTHER" id="PTHR30468">
    <property type="entry name" value="ALPHA-KETOGLUTARATE-DEPENDENT SULFONATE DIOXYGENASE"/>
    <property type="match status" value="1"/>
</dbReference>
<dbReference type="GO" id="GO:0051213">
    <property type="term" value="F:dioxygenase activity"/>
    <property type="evidence" value="ECO:0007669"/>
    <property type="project" value="UniProtKB-KW"/>
</dbReference>
<keyword evidence="2" id="KW-0479">Metal-binding</keyword>
<dbReference type="InterPro" id="IPR051323">
    <property type="entry name" value="AtsK-like"/>
</dbReference>
<dbReference type="Proteomes" id="UP000661077">
    <property type="component" value="Unassembled WGS sequence"/>
</dbReference>
<evidence type="ECO:0000313" key="8">
    <source>
        <dbReference type="Proteomes" id="UP000661077"/>
    </source>
</evidence>
<evidence type="ECO:0000313" key="7">
    <source>
        <dbReference type="EMBL" id="MBM0105953.1"/>
    </source>
</evidence>
<reference evidence="7 8" key="1">
    <citation type="journal article" date="2021" name="Int. J. Syst. Evol. Microbiol.">
        <title>Steroidobacter gossypii sp. nov., isolated from soil of cotton cropping field.</title>
        <authorList>
            <person name="Huang R."/>
            <person name="Yang S."/>
            <person name="Zhen C."/>
            <person name="Liu W."/>
        </authorList>
    </citation>
    <scope>NUCLEOTIDE SEQUENCE [LARGE SCALE GENOMIC DNA]</scope>
    <source>
        <strain evidence="7 8">S1-65</strain>
    </source>
</reference>
<comment type="similarity">
    <text evidence="1">Belongs to the TfdA dioxygenase family.</text>
</comment>